<name>A0AC34R4Q8_9BILA</name>
<evidence type="ECO:0000313" key="2">
    <source>
        <dbReference type="WBParaSite" id="JU765_v2.g3553.t1"/>
    </source>
</evidence>
<dbReference type="Proteomes" id="UP000887576">
    <property type="component" value="Unplaced"/>
</dbReference>
<reference evidence="2" key="1">
    <citation type="submission" date="2022-11" db="UniProtKB">
        <authorList>
            <consortium name="WormBaseParasite"/>
        </authorList>
    </citation>
    <scope>IDENTIFICATION</scope>
</reference>
<accession>A0AC34R4Q8</accession>
<dbReference type="WBParaSite" id="JU765_v2.g3553.t1">
    <property type="protein sequence ID" value="JU765_v2.g3553.t1"/>
    <property type="gene ID" value="JU765_v2.g3553"/>
</dbReference>
<protein>
    <submittedName>
        <fullName evidence="2">PHD-type domain-containing protein</fullName>
    </submittedName>
</protein>
<evidence type="ECO:0000313" key="1">
    <source>
        <dbReference type="Proteomes" id="UP000887576"/>
    </source>
</evidence>
<organism evidence="1 2">
    <name type="scientific">Panagrolaimus sp. JU765</name>
    <dbReference type="NCBI Taxonomy" id="591449"/>
    <lineage>
        <taxon>Eukaryota</taxon>
        <taxon>Metazoa</taxon>
        <taxon>Ecdysozoa</taxon>
        <taxon>Nematoda</taxon>
        <taxon>Chromadorea</taxon>
        <taxon>Rhabditida</taxon>
        <taxon>Tylenchina</taxon>
        <taxon>Panagrolaimomorpha</taxon>
        <taxon>Panagrolaimoidea</taxon>
        <taxon>Panagrolaimidae</taxon>
        <taxon>Panagrolaimus</taxon>
    </lineage>
</organism>
<sequence length="505" mass="57843">FRLGLLVPMEHHESDGHLLCKKHSLSEDVKARKKKFDIMIAYEEKRMVGIRRKRIGPDEERKRARQLEEYTKRMKSFEGVNVLHPGPNNAKRQRLFQSSAEVIEAFALKAELLMGINRETYIKEFEKIPPENLNLAGELSFTEDSVRYLEYRENVQFDEYEQYAEELKESKEEIIAKEKQLTEEVNGLKENHQTFLNSTIKIKNDLDYLFDQLNALGAKGISRAYGKLPKKFAPVPTIKDKKKQVTSKPPVLKPKLEPDLITLSDEEDDGPPVLKPNLPSKVDVKTVSNQPSKFVLPKLTRISSTSTGSPSVSPSKSIERVRERPKPVPKPRNKSVPDPSIPRICQTCKKDTDPQQMPFCEGCNHFYHIGCLDPPLDKVPKPSRFYKWTCSDCNDEEAQKGTKEEPSVTQSTDTTVETIQESDEENQTLAQNRKPRERATAIRVAREADYQELEARNKRNSTSEVSPTLLKKRRLSSPRKPEKDSPKIMKNDEVNAEMNGFHTEA</sequence>
<proteinExistence type="predicted"/>